<evidence type="ECO:0000313" key="1">
    <source>
        <dbReference type="EMBL" id="MCP9765140.1"/>
    </source>
</evidence>
<accession>A0AAE3H6N9</accession>
<name>A0AAE3H6N9_9BACT</name>
<gene>
    <name evidence="1" type="ORF">EGI31_19575</name>
</gene>
<comment type="caution">
    <text evidence="1">The sequence shown here is derived from an EMBL/GenBank/DDBJ whole genome shotgun (WGS) entry which is preliminary data.</text>
</comment>
<organism evidence="1 2">
    <name type="scientific">Lacihabitans soyangensis</name>
    <dbReference type="NCBI Taxonomy" id="869394"/>
    <lineage>
        <taxon>Bacteria</taxon>
        <taxon>Pseudomonadati</taxon>
        <taxon>Bacteroidota</taxon>
        <taxon>Cytophagia</taxon>
        <taxon>Cytophagales</taxon>
        <taxon>Leadbetterellaceae</taxon>
        <taxon>Lacihabitans</taxon>
    </lineage>
</organism>
<dbReference type="RefSeq" id="WP_255038830.1">
    <property type="nucleotide sequence ID" value="NZ_RJUF01000180.1"/>
</dbReference>
<evidence type="ECO:0000313" key="2">
    <source>
        <dbReference type="Proteomes" id="UP001204144"/>
    </source>
</evidence>
<dbReference type="EMBL" id="RJUF01000180">
    <property type="protein sequence ID" value="MCP9765140.1"/>
    <property type="molecule type" value="Genomic_DNA"/>
</dbReference>
<sequence>MKVSNKINKRINKDTVRMFFELENDKAATPAGELLVEVRFGIFTKLNFKAQIKPLSSSQHGYVSFDVKRSVFAKGKRFTWLFVTSAPLSHQEGNGVLTDKWENLYEG</sequence>
<reference evidence="1 2" key="1">
    <citation type="submission" date="2018-11" db="EMBL/GenBank/DDBJ databases">
        <title>Novel bacteria species description.</title>
        <authorList>
            <person name="Han J.-H."/>
        </authorList>
    </citation>
    <scope>NUCLEOTIDE SEQUENCE [LARGE SCALE GENOMIC DNA]</scope>
    <source>
        <strain evidence="1 2">KCTC23259</strain>
    </source>
</reference>
<protein>
    <submittedName>
        <fullName evidence="1">Uncharacterized protein</fullName>
    </submittedName>
</protein>
<proteinExistence type="predicted"/>
<keyword evidence="2" id="KW-1185">Reference proteome</keyword>
<dbReference type="AlphaFoldDB" id="A0AAE3H6N9"/>
<dbReference type="Proteomes" id="UP001204144">
    <property type="component" value="Unassembled WGS sequence"/>
</dbReference>